<reference evidence="3 4" key="1">
    <citation type="submission" date="2020-08" db="EMBL/GenBank/DDBJ databases">
        <title>Genomic Encyclopedia of Type Strains, Phase IV (KMG-IV): sequencing the most valuable type-strain genomes for metagenomic binning, comparative biology and taxonomic classification.</title>
        <authorList>
            <person name="Goeker M."/>
        </authorList>
    </citation>
    <scope>NUCLEOTIDE SEQUENCE [LARGE SCALE GENOMIC DNA]</scope>
    <source>
        <strain evidence="3 4">DSM 25620</strain>
    </source>
</reference>
<organism evidence="3 4">
    <name type="scientific">Pseudochrobactrum saccharolyticum</name>
    <dbReference type="NCBI Taxonomy" id="354352"/>
    <lineage>
        <taxon>Bacteria</taxon>
        <taxon>Pseudomonadati</taxon>
        <taxon>Pseudomonadota</taxon>
        <taxon>Alphaproteobacteria</taxon>
        <taxon>Hyphomicrobiales</taxon>
        <taxon>Brucellaceae</taxon>
        <taxon>Pseudochrobactrum</taxon>
    </lineage>
</organism>
<evidence type="ECO:0000259" key="2">
    <source>
        <dbReference type="SMART" id="SM00287"/>
    </source>
</evidence>
<feature type="region of interest" description="Disordered" evidence="1">
    <location>
        <begin position="30"/>
        <end position="69"/>
    </location>
</feature>
<dbReference type="Pfam" id="PF08239">
    <property type="entry name" value="SH3_3"/>
    <property type="match status" value="1"/>
</dbReference>
<feature type="compositionally biased region" description="Polar residues" evidence="1">
    <location>
        <begin position="36"/>
        <end position="47"/>
    </location>
</feature>
<feature type="domain" description="SH3b" evidence="2">
    <location>
        <begin position="161"/>
        <end position="223"/>
    </location>
</feature>
<dbReference type="RefSeq" id="WP_151159418.1">
    <property type="nucleotide sequence ID" value="NZ_JACHIL010000003.1"/>
</dbReference>
<comment type="caution">
    <text evidence="3">The sequence shown here is derived from an EMBL/GenBank/DDBJ whole genome shotgun (WGS) entry which is preliminary data.</text>
</comment>
<sequence>MIWRVRRSIKIAPGIRINLNKKSTSVRIGPRGLGHTISSTGKRTTTVGIPGSGLSYSETTTPKKRRAASDMKKLAIIPDGTPPPPKPKPSIFQGILTIAFLLFGVSFCASQFNTSTDNSADSNATVAHSAAKPEKPLGLIQAPANASTPDAISARGDQSPKVTEVMFAKSRANIRTMPGTASKIVKTIDIGTSVTVLERQDGWVNVSHSTEVGWIVERLLSDQRPASIARNAQPSRTTTKAPASSLVRPSAPKRSNNGYQRGPRGGCYYYTASGNKRYVDRNLCN</sequence>
<evidence type="ECO:0000256" key="1">
    <source>
        <dbReference type="SAM" id="MobiDB-lite"/>
    </source>
</evidence>
<dbReference type="EMBL" id="JACHIL010000003">
    <property type="protein sequence ID" value="MBB5091315.1"/>
    <property type="molecule type" value="Genomic_DNA"/>
</dbReference>
<dbReference type="InterPro" id="IPR003646">
    <property type="entry name" value="SH3-like_bac-type"/>
</dbReference>
<proteinExistence type="predicted"/>
<gene>
    <name evidence="3" type="ORF">HNQ68_001856</name>
</gene>
<dbReference type="Pfam" id="PF14020">
    <property type="entry name" value="DUF4236"/>
    <property type="match status" value="1"/>
</dbReference>
<keyword evidence="4" id="KW-1185">Reference proteome</keyword>
<feature type="compositionally biased region" description="Polar residues" evidence="1">
    <location>
        <begin position="230"/>
        <end position="242"/>
    </location>
</feature>
<dbReference type="InterPro" id="IPR025330">
    <property type="entry name" value="DUF4236"/>
</dbReference>
<feature type="region of interest" description="Disordered" evidence="1">
    <location>
        <begin position="226"/>
        <end position="266"/>
    </location>
</feature>
<evidence type="ECO:0000313" key="3">
    <source>
        <dbReference type="EMBL" id="MBB5091315.1"/>
    </source>
</evidence>
<dbReference type="Gene3D" id="2.30.30.40">
    <property type="entry name" value="SH3 Domains"/>
    <property type="match status" value="1"/>
</dbReference>
<dbReference type="Proteomes" id="UP000531231">
    <property type="component" value="Unassembled WGS sequence"/>
</dbReference>
<accession>A0A7W8ALA8</accession>
<name>A0A7W8ALA8_9HYPH</name>
<dbReference type="SMART" id="SM00287">
    <property type="entry name" value="SH3b"/>
    <property type="match status" value="1"/>
</dbReference>
<protein>
    <recommendedName>
        <fullName evidence="2">SH3b domain-containing protein</fullName>
    </recommendedName>
</protein>
<evidence type="ECO:0000313" key="4">
    <source>
        <dbReference type="Proteomes" id="UP000531231"/>
    </source>
</evidence>
<dbReference type="AlphaFoldDB" id="A0A7W8ALA8"/>